<feature type="region of interest" description="Disordered" evidence="2">
    <location>
        <begin position="340"/>
        <end position="431"/>
    </location>
</feature>
<feature type="compositionally biased region" description="Basic and acidic residues" evidence="2">
    <location>
        <begin position="828"/>
        <end position="846"/>
    </location>
</feature>
<feature type="domain" description="Rab-GAP TBC" evidence="3">
    <location>
        <begin position="84"/>
        <end position="272"/>
    </location>
</feature>
<proteinExistence type="predicted"/>
<dbReference type="GO" id="GO:0031267">
    <property type="term" value="F:small GTPase binding"/>
    <property type="evidence" value="ECO:0007669"/>
    <property type="project" value="TreeGrafter"/>
</dbReference>
<feature type="compositionally biased region" description="Basic and acidic residues" evidence="2">
    <location>
        <begin position="371"/>
        <end position="383"/>
    </location>
</feature>
<evidence type="ECO:0000256" key="2">
    <source>
        <dbReference type="SAM" id="MobiDB-lite"/>
    </source>
</evidence>
<feature type="compositionally biased region" description="Basic residues" evidence="2">
    <location>
        <begin position="420"/>
        <end position="430"/>
    </location>
</feature>
<reference evidence="4" key="3">
    <citation type="submission" date="2025-09" db="UniProtKB">
        <authorList>
            <consortium name="Ensembl"/>
        </authorList>
    </citation>
    <scope>IDENTIFICATION</scope>
</reference>
<feature type="compositionally biased region" description="Polar residues" evidence="2">
    <location>
        <begin position="921"/>
        <end position="934"/>
    </location>
</feature>
<keyword evidence="5" id="KW-1185">Reference proteome</keyword>
<dbReference type="PANTHER" id="PTHR47219">
    <property type="entry name" value="RAB GTPASE-ACTIVATING PROTEIN 1-LIKE"/>
    <property type="match status" value="1"/>
</dbReference>
<dbReference type="Proteomes" id="UP000694680">
    <property type="component" value="Chromosome 10"/>
</dbReference>
<feature type="compositionally biased region" description="Basic and acidic residues" evidence="2">
    <location>
        <begin position="755"/>
        <end position="785"/>
    </location>
</feature>
<feature type="compositionally biased region" description="Low complexity" evidence="2">
    <location>
        <begin position="935"/>
        <end position="948"/>
    </location>
</feature>
<feature type="compositionally biased region" description="Basic and acidic residues" evidence="2">
    <location>
        <begin position="574"/>
        <end position="584"/>
    </location>
</feature>
<feature type="region of interest" description="Disordered" evidence="2">
    <location>
        <begin position="1004"/>
        <end position="1055"/>
    </location>
</feature>
<feature type="compositionally biased region" description="Basic and acidic residues" evidence="2">
    <location>
        <begin position="949"/>
        <end position="959"/>
    </location>
</feature>
<evidence type="ECO:0000313" key="4">
    <source>
        <dbReference type="Ensembl" id="ENSGWIP00000045354.1"/>
    </source>
</evidence>
<protein>
    <submittedName>
        <fullName evidence="4">TBC1 domain family member 10B-like</fullName>
    </submittedName>
</protein>
<accession>A0A8C5HIH5</accession>
<dbReference type="FunFam" id="1.10.8.270:FF:000007">
    <property type="entry name" value="TBC1 domain family member 10A"/>
    <property type="match status" value="1"/>
</dbReference>
<dbReference type="Ensembl" id="ENSGWIT00000049120.1">
    <property type="protein sequence ID" value="ENSGWIP00000045354.1"/>
    <property type="gene ID" value="ENSGWIG00000022468.1"/>
</dbReference>
<dbReference type="Gene3D" id="1.10.10.750">
    <property type="entry name" value="Ypt/Rab-GAP domain of gyp1p, domain 1"/>
    <property type="match status" value="1"/>
</dbReference>
<evidence type="ECO:0000256" key="1">
    <source>
        <dbReference type="ARBA" id="ARBA00022468"/>
    </source>
</evidence>
<keyword evidence="1" id="KW-0343">GTPase activation</keyword>
<feature type="region of interest" description="Disordered" evidence="2">
    <location>
        <begin position="921"/>
        <end position="983"/>
    </location>
</feature>
<feature type="compositionally biased region" description="Polar residues" evidence="2">
    <location>
        <begin position="646"/>
        <end position="662"/>
    </location>
</feature>
<dbReference type="Gene3D" id="1.10.8.270">
    <property type="entry name" value="putative rabgap domain of human tbc1 domain family member 14 like domains"/>
    <property type="match status" value="1"/>
</dbReference>
<feature type="compositionally biased region" description="Low complexity" evidence="2">
    <location>
        <begin position="388"/>
        <end position="408"/>
    </location>
</feature>
<dbReference type="AlphaFoldDB" id="A0A8C5HIH5"/>
<dbReference type="FunFam" id="1.10.472.80:FF:000008">
    <property type="entry name" value="TBC1 domain family member 10A"/>
    <property type="match status" value="1"/>
</dbReference>
<dbReference type="SMART" id="SM00164">
    <property type="entry name" value="TBC"/>
    <property type="match status" value="1"/>
</dbReference>
<dbReference type="InterPro" id="IPR000195">
    <property type="entry name" value="Rab-GAP-TBC_dom"/>
</dbReference>
<name>A0A8C5HIH5_GOUWI</name>
<dbReference type="FunFam" id="1.10.10.750:FF:000001">
    <property type="entry name" value="TBC1 domain family member 10A"/>
    <property type="match status" value="1"/>
</dbReference>
<feature type="compositionally biased region" description="Basic and acidic residues" evidence="2">
    <location>
        <begin position="340"/>
        <end position="351"/>
    </location>
</feature>
<reference evidence="4" key="2">
    <citation type="submission" date="2025-08" db="UniProtKB">
        <authorList>
            <consortium name="Ensembl"/>
        </authorList>
    </citation>
    <scope>IDENTIFICATION</scope>
</reference>
<dbReference type="Pfam" id="PF00566">
    <property type="entry name" value="RabGAP-TBC"/>
    <property type="match status" value="1"/>
</dbReference>
<dbReference type="InterPro" id="IPR035969">
    <property type="entry name" value="Rab-GAP_TBC_sf"/>
</dbReference>
<dbReference type="GO" id="GO:0005096">
    <property type="term" value="F:GTPase activator activity"/>
    <property type="evidence" value="ECO:0007669"/>
    <property type="project" value="UniProtKB-KW"/>
</dbReference>
<reference evidence="4" key="1">
    <citation type="submission" date="2020-06" db="EMBL/GenBank/DDBJ databases">
        <authorList>
            <consortium name="Wellcome Sanger Institute Data Sharing"/>
        </authorList>
    </citation>
    <scope>NUCLEOTIDE SEQUENCE [LARGE SCALE GENOMIC DNA]</scope>
</reference>
<feature type="compositionally biased region" description="Polar residues" evidence="2">
    <location>
        <begin position="849"/>
        <end position="861"/>
    </location>
</feature>
<dbReference type="InterPro" id="IPR050302">
    <property type="entry name" value="Rab_GAP_TBC_domain"/>
</dbReference>
<dbReference type="Gene3D" id="1.10.472.80">
    <property type="entry name" value="Ypt/Rab-GAP domain of gyp1p, domain 3"/>
    <property type="match status" value="1"/>
</dbReference>
<evidence type="ECO:0000313" key="5">
    <source>
        <dbReference type="Proteomes" id="UP000694680"/>
    </source>
</evidence>
<feature type="compositionally biased region" description="Polar residues" evidence="2">
    <location>
        <begin position="870"/>
        <end position="883"/>
    </location>
</feature>
<feature type="compositionally biased region" description="Polar residues" evidence="2">
    <location>
        <begin position="739"/>
        <end position="752"/>
    </location>
</feature>
<feature type="compositionally biased region" description="Basic and acidic residues" evidence="2">
    <location>
        <begin position="509"/>
        <end position="524"/>
    </location>
</feature>
<feature type="compositionally biased region" description="Basic and acidic residues" evidence="2">
    <location>
        <begin position="601"/>
        <end position="631"/>
    </location>
</feature>
<evidence type="ECO:0000259" key="3">
    <source>
        <dbReference type="PROSITE" id="PS50086"/>
    </source>
</evidence>
<dbReference type="GO" id="GO:0005886">
    <property type="term" value="C:plasma membrane"/>
    <property type="evidence" value="ECO:0007669"/>
    <property type="project" value="UniProtKB-ARBA"/>
</dbReference>
<dbReference type="PANTHER" id="PTHR47219:SF4">
    <property type="entry name" value="TBC1 DOMAIN FAMILY MEMBER 10A"/>
    <property type="match status" value="1"/>
</dbReference>
<dbReference type="SUPFAM" id="SSF47923">
    <property type="entry name" value="Ypt/Rab-GAP domain of gyp1p"/>
    <property type="match status" value="2"/>
</dbReference>
<feature type="compositionally biased region" description="Basic and acidic residues" evidence="2">
    <location>
        <begin position="1011"/>
        <end position="1041"/>
    </location>
</feature>
<organism evidence="4 5">
    <name type="scientific">Gouania willdenowi</name>
    <name type="common">Blunt-snouted clingfish</name>
    <name type="synonym">Lepadogaster willdenowi</name>
    <dbReference type="NCBI Taxonomy" id="441366"/>
    <lineage>
        <taxon>Eukaryota</taxon>
        <taxon>Metazoa</taxon>
        <taxon>Chordata</taxon>
        <taxon>Craniata</taxon>
        <taxon>Vertebrata</taxon>
        <taxon>Euteleostomi</taxon>
        <taxon>Actinopterygii</taxon>
        <taxon>Neopterygii</taxon>
        <taxon>Teleostei</taxon>
        <taxon>Neoteleostei</taxon>
        <taxon>Acanthomorphata</taxon>
        <taxon>Ovalentaria</taxon>
        <taxon>Blenniimorphae</taxon>
        <taxon>Blenniiformes</taxon>
        <taxon>Gobiesocoidei</taxon>
        <taxon>Gobiesocidae</taxon>
        <taxon>Gobiesocinae</taxon>
        <taxon>Gouania</taxon>
    </lineage>
</organism>
<feature type="compositionally biased region" description="Basic and acidic residues" evidence="2">
    <location>
        <begin position="728"/>
        <end position="738"/>
    </location>
</feature>
<feature type="compositionally biased region" description="Polar residues" evidence="2">
    <location>
        <begin position="585"/>
        <end position="598"/>
    </location>
</feature>
<dbReference type="PROSITE" id="PS50086">
    <property type="entry name" value="TBC_RABGAP"/>
    <property type="match status" value="1"/>
</dbReference>
<sequence>MSNPPSPDLGKMDVEQSWGSEVSLEPETDRFGFLVTNNGSMVRSDGPSPELVRHREAKWINIISHWDHMLMKRSSKVRLQCQKGIPASLRAKCWPLLCGAAEKMKQNQTLYKLLNSQPGLESWVDVIKRDLDRQFPFHEMFLSKDGHGQRGLFEVLKAYTQYQPEDGYCQAQGPVAAVLLMNMPAEEAFWCLVQISQHYLPGYYSPLLDGVLFDAAMLMWLLKKTCPSAHKHLQHYSVEPLMFATDWLMCLFARQLPFNTLLRVWDLFFFHGVQVLLQVAVVLVRRVLGRPEQRKECQGQIETLERLKGIRDLIREEEDTFITEVCSVPLSAKDLEKQTYKEHENWKRDKPSSNFDPRSRCHGYQLARVQQVEREQQHAERENPSTNPSASLSRSVSTLSLPPVLLNSRWRKTGNTNKSKGAKKVTRHFSMRTLADGSSDLDFEKMQRVQEERLHSWSEVEHFRQTQQRTAECALLQKQGEQRYNEKSQKLLKPIEVSRDEETTSQSEFDARHDTKDQESDAREQVVVNEADSQNEKRKTPEAAESETETPVASNIEQKTIQAAVELEMENEENSLKESSKNLDSESSTNVRGNQVNQDKVIIEGEREACGIEYHNAESIEELEKTEESHDQTGALAQSEERTEENAATQDEPTTETTSQSEFDARHDTKDQESDAREQVVVNEADSQNEKRKTPEAAESETETPMASNIEQKTIQAAVELEMENEENSLKESSKNLDSESSTNVRGNQVNQDKVIIEGEREACGIEYHNAESLEELEKTEESHDQTGALAQSEERTEENAATQDEPTTDSEKKAEEETLTSSPERNTQQKEVQDGSKSSIKEKEMISTVNSDEVSETQAVENVGENSRDQSSFASADITSNPPLEKPSQVKDQFQSTKVLHVCRSSSFLGSTLARQLSQDHFTSTHTTGQSQATSNNHTNPQTPNHTLPEEASKEKLQSTRSKRFGHFLRGLREKQPKKQRAPKIKVPIILIQDYSDVITSQVDEEEEEVKLREQRKWQKEQKVREEEEERWKKKKEKELKKQKRGKKKDSSLVVHFAQSDSQTLRYSASHSQSYF</sequence>
<feature type="compositionally biased region" description="Basic and acidic residues" evidence="2">
    <location>
        <begin position="663"/>
        <end position="678"/>
    </location>
</feature>
<gene>
    <name evidence="4" type="primary">tbc1d10c</name>
</gene>
<feature type="region of interest" description="Disordered" evidence="2">
    <location>
        <begin position="481"/>
        <end position="896"/>
    </location>
</feature>